<feature type="chain" id="PRO_5005326433" description="glucuronosyltransferase" evidence="7">
    <location>
        <begin position="18"/>
        <end position="279"/>
    </location>
</feature>
<keyword evidence="4" id="KW-0808">Transferase</keyword>
<dbReference type="PANTHER" id="PTHR48043">
    <property type="entry name" value="EG:EG0003.4 PROTEIN-RELATED"/>
    <property type="match status" value="1"/>
</dbReference>
<dbReference type="Pfam" id="PF00201">
    <property type="entry name" value="UDPGT"/>
    <property type="match status" value="1"/>
</dbReference>
<evidence type="ECO:0000256" key="5">
    <source>
        <dbReference type="ARBA" id="ARBA00022729"/>
    </source>
</evidence>
<name>A0A0K0D0S9_ANGCA</name>
<organism evidence="8 9">
    <name type="scientific">Angiostrongylus cantonensis</name>
    <name type="common">Rat lungworm</name>
    <dbReference type="NCBI Taxonomy" id="6313"/>
    <lineage>
        <taxon>Eukaryota</taxon>
        <taxon>Metazoa</taxon>
        <taxon>Ecdysozoa</taxon>
        <taxon>Nematoda</taxon>
        <taxon>Chromadorea</taxon>
        <taxon>Rhabditida</taxon>
        <taxon>Rhabditina</taxon>
        <taxon>Rhabditomorpha</taxon>
        <taxon>Strongyloidea</taxon>
        <taxon>Metastrongylidae</taxon>
        <taxon>Angiostrongylus</taxon>
    </lineage>
</organism>
<dbReference type="WBParaSite" id="ACAC_0000367201-mRNA-1">
    <property type="protein sequence ID" value="ACAC_0000367201-mRNA-1"/>
    <property type="gene ID" value="ACAC_0000367201"/>
</dbReference>
<evidence type="ECO:0000256" key="4">
    <source>
        <dbReference type="ARBA" id="ARBA00022679"/>
    </source>
</evidence>
<comment type="catalytic activity">
    <reaction evidence="6">
        <text>glucuronate acceptor + UDP-alpha-D-glucuronate = acceptor beta-D-glucuronoside + UDP + H(+)</text>
        <dbReference type="Rhea" id="RHEA:21032"/>
        <dbReference type="ChEBI" id="CHEBI:15378"/>
        <dbReference type="ChEBI" id="CHEBI:58052"/>
        <dbReference type="ChEBI" id="CHEBI:58223"/>
        <dbReference type="ChEBI" id="CHEBI:132367"/>
        <dbReference type="ChEBI" id="CHEBI:132368"/>
        <dbReference type="EC" id="2.4.1.17"/>
    </reaction>
</comment>
<proteinExistence type="inferred from homology"/>
<reference evidence="9" key="2">
    <citation type="submission" date="2017-02" db="UniProtKB">
        <authorList>
            <consortium name="WormBaseParasite"/>
        </authorList>
    </citation>
    <scope>IDENTIFICATION</scope>
</reference>
<dbReference type="GO" id="GO:0015020">
    <property type="term" value="F:glucuronosyltransferase activity"/>
    <property type="evidence" value="ECO:0007669"/>
    <property type="project" value="UniProtKB-EC"/>
</dbReference>
<evidence type="ECO:0000256" key="1">
    <source>
        <dbReference type="ARBA" id="ARBA00009995"/>
    </source>
</evidence>
<evidence type="ECO:0000256" key="6">
    <source>
        <dbReference type="ARBA" id="ARBA00047475"/>
    </source>
</evidence>
<accession>A0A0K0D0S9</accession>
<comment type="similarity">
    <text evidence="1">Belongs to the UDP-glycosyltransferase family.</text>
</comment>
<dbReference type="InterPro" id="IPR050271">
    <property type="entry name" value="UDP-glycosyltransferase"/>
</dbReference>
<dbReference type="Proteomes" id="UP000035642">
    <property type="component" value="Unassembled WGS sequence"/>
</dbReference>
<protein>
    <recommendedName>
        <fullName evidence="2">glucuronosyltransferase</fullName>
        <ecNumber evidence="2">2.4.1.17</ecNumber>
    </recommendedName>
</protein>
<dbReference type="STRING" id="6313.A0A0K0D0S9"/>
<sequence>MIRRLMALCSMLNISCSLHVLLWNPTIGSSHVRFMGNIADILVGDGHDVNQRHALMGICHNRGAKLHHEWYGEVPFYDEKRLFEDAEFLNDLRAAKFDVALYELYDWSAVAMIGIKRTVLTSALGFTPHIQQVIGFAANPSYVPGLYTSYSDEMSFWERLDNFKFAIEMHYRLISWQLQLHALANKVFPGFPHLQDLIKENSIATYNLILTCGSFENGALFFTFQKLSAILERRIDNVLFSLGSLATSKGMPMWLKQGLSYEVLEDSRNREQQHSCSLQ</sequence>
<evidence type="ECO:0000313" key="8">
    <source>
        <dbReference type="Proteomes" id="UP000035642"/>
    </source>
</evidence>
<dbReference type="EC" id="2.4.1.17" evidence="2"/>
<dbReference type="PANTHER" id="PTHR48043:SF23">
    <property type="entry name" value="UDP-GLUCURONOSYLTRANSFERASE"/>
    <property type="match status" value="1"/>
</dbReference>
<dbReference type="SUPFAM" id="SSF53756">
    <property type="entry name" value="UDP-Glycosyltransferase/glycogen phosphorylase"/>
    <property type="match status" value="1"/>
</dbReference>
<keyword evidence="5 7" id="KW-0732">Signal</keyword>
<evidence type="ECO:0000256" key="2">
    <source>
        <dbReference type="ARBA" id="ARBA00012544"/>
    </source>
</evidence>
<evidence type="ECO:0000256" key="3">
    <source>
        <dbReference type="ARBA" id="ARBA00022676"/>
    </source>
</evidence>
<reference evidence="8" key="1">
    <citation type="submission" date="2012-09" db="EMBL/GenBank/DDBJ databases">
        <authorList>
            <person name="Martin A.A."/>
        </authorList>
    </citation>
    <scope>NUCLEOTIDE SEQUENCE</scope>
</reference>
<feature type="signal peptide" evidence="7">
    <location>
        <begin position="1"/>
        <end position="17"/>
    </location>
</feature>
<evidence type="ECO:0000256" key="7">
    <source>
        <dbReference type="SAM" id="SignalP"/>
    </source>
</evidence>
<dbReference type="InterPro" id="IPR002213">
    <property type="entry name" value="UDP_glucos_trans"/>
</dbReference>
<keyword evidence="8" id="KW-1185">Reference proteome</keyword>
<dbReference type="AlphaFoldDB" id="A0A0K0D0S9"/>
<keyword evidence="3" id="KW-0328">Glycosyltransferase</keyword>
<evidence type="ECO:0000313" key="9">
    <source>
        <dbReference type="WBParaSite" id="ACAC_0000367201-mRNA-1"/>
    </source>
</evidence>